<keyword evidence="2" id="KW-1185">Reference proteome</keyword>
<proteinExistence type="predicted"/>
<name>A0A285ULC8_9BACL</name>
<dbReference type="OrthoDB" id="2862638at2"/>
<reference evidence="2" key="1">
    <citation type="submission" date="2017-08" db="EMBL/GenBank/DDBJ databases">
        <authorList>
            <person name="Varghese N."/>
            <person name="Submissions S."/>
        </authorList>
    </citation>
    <scope>NUCLEOTIDE SEQUENCE [LARGE SCALE GENOMIC DNA]</scope>
    <source>
        <strain evidence="2">JC23</strain>
    </source>
</reference>
<evidence type="ECO:0000313" key="2">
    <source>
        <dbReference type="Proteomes" id="UP000219252"/>
    </source>
</evidence>
<dbReference type="EMBL" id="OBQC01000013">
    <property type="protein sequence ID" value="SOC42705.1"/>
    <property type="molecule type" value="Genomic_DNA"/>
</dbReference>
<dbReference type="AlphaFoldDB" id="A0A285ULC8"/>
<accession>A0A285ULC8</accession>
<organism evidence="1 2">
    <name type="scientific">Ureibacillus acetophenoni</name>
    <dbReference type="NCBI Taxonomy" id="614649"/>
    <lineage>
        <taxon>Bacteria</taxon>
        <taxon>Bacillati</taxon>
        <taxon>Bacillota</taxon>
        <taxon>Bacilli</taxon>
        <taxon>Bacillales</taxon>
        <taxon>Caryophanaceae</taxon>
        <taxon>Ureibacillus</taxon>
    </lineage>
</organism>
<gene>
    <name evidence="1" type="ORF">SAMN05877842_11392</name>
</gene>
<dbReference type="RefSeq" id="WP_097150561.1">
    <property type="nucleotide sequence ID" value="NZ_OBQC01000013.1"/>
</dbReference>
<protein>
    <recommendedName>
        <fullName evidence="3">Lipoprotein</fullName>
    </recommendedName>
</protein>
<dbReference type="PROSITE" id="PS51257">
    <property type="entry name" value="PROKAR_LIPOPROTEIN"/>
    <property type="match status" value="1"/>
</dbReference>
<evidence type="ECO:0000313" key="1">
    <source>
        <dbReference type="EMBL" id="SOC42705.1"/>
    </source>
</evidence>
<dbReference type="Proteomes" id="UP000219252">
    <property type="component" value="Unassembled WGS sequence"/>
</dbReference>
<evidence type="ECO:0008006" key="3">
    <source>
        <dbReference type="Google" id="ProtNLM"/>
    </source>
</evidence>
<sequence length="184" mass="21094">MKDSQITKSFLLRIPYWIILILMLLGCSNTTKSVPESQETSLNQEQQTLDMEHYSEEDPIATFKKNKDYRNFKITDYILVDDNKLPMLKAVISFYDKVANNSCNIAFIYGDTIHRINFSVNELDGVKTYEIANSSRLVYAGDGAVTTSIRNVETNEIMDYKITFSYDASTSTTNFEVESEKQTK</sequence>